<dbReference type="Pfam" id="PF01613">
    <property type="entry name" value="Flavin_Reduct"/>
    <property type="match status" value="1"/>
</dbReference>
<protein>
    <submittedName>
        <fullName evidence="3">Flavin reductase (DIM6/NTAB) family NADH-FMN oxidoreductase RutF</fullName>
    </submittedName>
</protein>
<name>A0A3N1H0M0_9PSEU</name>
<dbReference type="GO" id="GO:0042602">
    <property type="term" value="F:riboflavin reductase (NADPH) activity"/>
    <property type="evidence" value="ECO:0007669"/>
    <property type="project" value="TreeGrafter"/>
</dbReference>
<sequence>MSASTDQAPGVDVPEFRRVFRRHPAGVVVVTVDAERGPAGFTATSLTSVSAEPPVVSFGVSAGSSSWPHVRTATSVVVNFLGAHQEDVARRFATSGLDRFAAPTGWRRLAGGEPVLDDTAGWLRAEVEALIPVGDHHLVLARVTATDLRDATPPLLYHDGRYHSVRDEPR</sequence>
<evidence type="ECO:0000313" key="4">
    <source>
        <dbReference type="Proteomes" id="UP000268727"/>
    </source>
</evidence>
<dbReference type="Proteomes" id="UP000268727">
    <property type="component" value="Unassembled WGS sequence"/>
</dbReference>
<dbReference type="PANTHER" id="PTHR30466">
    <property type="entry name" value="FLAVIN REDUCTASE"/>
    <property type="match status" value="1"/>
</dbReference>
<comment type="caution">
    <text evidence="3">The sequence shown here is derived from an EMBL/GenBank/DDBJ whole genome shotgun (WGS) entry which is preliminary data.</text>
</comment>
<gene>
    <name evidence="3" type="ORF">EDD40_1194</name>
</gene>
<dbReference type="SMART" id="SM00903">
    <property type="entry name" value="Flavin_Reduct"/>
    <property type="match status" value="1"/>
</dbReference>
<dbReference type="SUPFAM" id="SSF50475">
    <property type="entry name" value="FMN-binding split barrel"/>
    <property type="match status" value="1"/>
</dbReference>
<dbReference type="EMBL" id="RJKM01000001">
    <property type="protein sequence ID" value="ROP35936.1"/>
    <property type="molecule type" value="Genomic_DNA"/>
</dbReference>
<accession>A0A3N1H0M0</accession>
<dbReference type="InterPro" id="IPR012349">
    <property type="entry name" value="Split_barrel_FMN-bd"/>
</dbReference>
<dbReference type="AlphaFoldDB" id="A0A3N1H0M0"/>
<keyword evidence="4" id="KW-1185">Reference proteome</keyword>
<dbReference type="Gene3D" id="2.30.110.10">
    <property type="entry name" value="Electron Transport, Fmn-binding Protein, Chain A"/>
    <property type="match status" value="1"/>
</dbReference>
<dbReference type="RefSeq" id="WP_123741996.1">
    <property type="nucleotide sequence ID" value="NZ_RJKM01000001.1"/>
</dbReference>
<evidence type="ECO:0000313" key="3">
    <source>
        <dbReference type="EMBL" id="ROP35936.1"/>
    </source>
</evidence>
<reference evidence="3 4" key="1">
    <citation type="submission" date="2018-11" db="EMBL/GenBank/DDBJ databases">
        <title>Sequencing the genomes of 1000 actinobacteria strains.</title>
        <authorList>
            <person name="Klenk H.-P."/>
        </authorList>
    </citation>
    <scope>NUCLEOTIDE SEQUENCE [LARGE SCALE GENOMIC DNA]</scope>
    <source>
        <strain evidence="3 4">DSM 44231</strain>
    </source>
</reference>
<dbReference type="GO" id="GO:0006208">
    <property type="term" value="P:pyrimidine nucleobase catabolic process"/>
    <property type="evidence" value="ECO:0007669"/>
    <property type="project" value="TreeGrafter"/>
</dbReference>
<feature type="domain" description="Flavin reductase like" evidence="2">
    <location>
        <begin position="20"/>
        <end position="164"/>
    </location>
</feature>
<dbReference type="GO" id="GO:0010181">
    <property type="term" value="F:FMN binding"/>
    <property type="evidence" value="ECO:0007669"/>
    <property type="project" value="InterPro"/>
</dbReference>
<dbReference type="InterPro" id="IPR002563">
    <property type="entry name" value="Flavin_Rdtase-like_dom"/>
</dbReference>
<dbReference type="InterPro" id="IPR050268">
    <property type="entry name" value="NADH-dep_flavin_reductase"/>
</dbReference>
<dbReference type="OrthoDB" id="9792858at2"/>
<dbReference type="PANTHER" id="PTHR30466:SF1">
    <property type="entry name" value="FMN REDUCTASE (NADH) RUTF"/>
    <property type="match status" value="1"/>
</dbReference>
<proteinExistence type="predicted"/>
<evidence type="ECO:0000259" key="2">
    <source>
        <dbReference type="SMART" id="SM00903"/>
    </source>
</evidence>
<organism evidence="3 4">
    <name type="scientific">Saccharothrix texasensis</name>
    <dbReference type="NCBI Taxonomy" id="103734"/>
    <lineage>
        <taxon>Bacteria</taxon>
        <taxon>Bacillati</taxon>
        <taxon>Actinomycetota</taxon>
        <taxon>Actinomycetes</taxon>
        <taxon>Pseudonocardiales</taxon>
        <taxon>Pseudonocardiaceae</taxon>
        <taxon>Saccharothrix</taxon>
    </lineage>
</organism>
<evidence type="ECO:0000256" key="1">
    <source>
        <dbReference type="ARBA" id="ARBA00023002"/>
    </source>
</evidence>
<keyword evidence="1" id="KW-0560">Oxidoreductase</keyword>